<dbReference type="CDD" id="cd00495">
    <property type="entry name" value="Ribosomal_L25_TL5_CTC"/>
    <property type="match status" value="1"/>
</dbReference>
<dbReference type="InterPro" id="IPR001021">
    <property type="entry name" value="Ribosomal_bL25_long"/>
</dbReference>
<dbReference type="InterPro" id="IPR020057">
    <property type="entry name" value="Ribosomal_bL25_b-dom"/>
</dbReference>
<evidence type="ECO:0000313" key="8">
    <source>
        <dbReference type="EMBL" id="REE66499.1"/>
    </source>
</evidence>
<comment type="similarity">
    <text evidence="5">Belongs to the bacterial ribosomal protein bL25 family. CTC subfamily.</text>
</comment>
<keyword evidence="2 5" id="KW-0694">RNA-binding</keyword>
<dbReference type="GO" id="GO:0006412">
    <property type="term" value="P:translation"/>
    <property type="evidence" value="ECO:0007669"/>
    <property type="project" value="UniProtKB-UniRule"/>
</dbReference>
<dbReference type="GO" id="GO:0022625">
    <property type="term" value="C:cytosolic large ribosomal subunit"/>
    <property type="evidence" value="ECO:0007669"/>
    <property type="project" value="TreeGrafter"/>
</dbReference>
<dbReference type="OrthoDB" id="9790002at2"/>
<evidence type="ECO:0000256" key="2">
    <source>
        <dbReference type="ARBA" id="ARBA00022884"/>
    </source>
</evidence>
<dbReference type="EMBL" id="QTTN01000050">
    <property type="protein sequence ID" value="REE66499.1"/>
    <property type="molecule type" value="Genomic_DNA"/>
</dbReference>
<dbReference type="InterPro" id="IPR011035">
    <property type="entry name" value="Ribosomal_bL25/Gln-tRNA_synth"/>
</dbReference>
<dbReference type="InterPro" id="IPR037121">
    <property type="entry name" value="Ribosomal_bL25_C"/>
</dbReference>
<dbReference type="Pfam" id="PF14693">
    <property type="entry name" value="Ribosomal_TL5_C"/>
    <property type="match status" value="1"/>
</dbReference>
<protein>
    <recommendedName>
        <fullName evidence="5">Large ribosomal subunit protein bL25</fullName>
    </recommendedName>
    <alternativeName>
        <fullName evidence="5">General stress protein CTC</fullName>
    </alternativeName>
</protein>
<feature type="domain" description="Large ribosomal subunit protein bL25 L25" evidence="6">
    <location>
        <begin position="7"/>
        <end position="92"/>
    </location>
</feature>
<proteinExistence type="inferred from homology"/>
<dbReference type="PANTHER" id="PTHR33284:SF1">
    <property type="entry name" value="RIBOSOMAL PROTEIN L25_GLN-TRNA SYNTHETASE, ANTI-CODON-BINDING DOMAIN-CONTAINING PROTEIN"/>
    <property type="match status" value="1"/>
</dbReference>
<dbReference type="RefSeq" id="WP_116192231.1">
    <property type="nucleotide sequence ID" value="NZ_QTTN01000050.1"/>
</dbReference>
<comment type="caution">
    <text evidence="8">The sequence shown here is derived from an EMBL/GenBank/DDBJ whole genome shotgun (WGS) entry which is preliminary data.</text>
</comment>
<comment type="function">
    <text evidence="5">This is one of the proteins that binds to the 5S RNA in the ribosome where it forms part of the central protuberance.</text>
</comment>
<dbReference type="Gene3D" id="2.40.240.10">
    <property type="entry name" value="Ribosomal Protein L25, Chain P"/>
    <property type="match status" value="1"/>
</dbReference>
<dbReference type="HAMAP" id="MF_01334">
    <property type="entry name" value="Ribosomal_bL25_CTC"/>
    <property type="match status" value="1"/>
</dbReference>
<dbReference type="AlphaFoldDB" id="A0A3D9QZP7"/>
<evidence type="ECO:0000256" key="4">
    <source>
        <dbReference type="ARBA" id="ARBA00023274"/>
    </source>
</evidence>
<keyword evidence="4 5" id="KW-0687">Ribonucleoprotein</keyword>
<name>A0A3D9QZP7_9BACL</name>
<dbReference type="SUPFAM" id="SSF50715">
    <property type="entry name" value="Ribosomal protein L25-like"/>
    <property type="match status" value="1"/>
</dbReference>
<dbReference type="InterPro" id="IPR020930">
    <property type="entry name" value="Ribosomal_uL5_bac-type"/>
</dbReference>
<dbReference type="PANTHER" id="PTHR33284">
    <property type="entry name" value="RIBOSOMAL PROTEIN L25/GLN-TRNA SYNTHETASE, ANTI-CODON-BINDING DOMAIN-CONTAINING PROTEIN"/>
    <property type="match status" value="1"/>
</dbReference>
<comment type="subunit">
    <text evidence="5">Part of the 50S ribosomal subunit; part of the 5S rRNA/L5/L18/L25 subcomplex. Contacts the 5S rRNA. Binds to the 5S rRNA independently of L5 and L18.</text>
</comment>
<dbReference type="InterPro" id="IPR020056">
    <property type="entry name" value="Rbsml_bL25/Gln-tRNA_synth_N"/>
</dbReference>
<reference evidence="8 9" key="1">
    <citation type="submission" date="2018-08" db="EMBL/GenBank/DDBJ databases">
        <title>Genomic Encyclopedia of Type Strains, Phase III (KMG-III): the genomes of soil and plant-associated and newly described type strains.</title>
        <authorList>
            <person name="Whitman W."/>
        </authorList>
    </citation>
    <scope>NUCLEOTIDE SEQUENCE [LARGE SCALE GENOMIC DNA]</scope>
    <source>
        <strain evidence="8 9">CGMCC 1.10966</strain>
    </source>
</reference>
<keyword evidence="1 5" id="KW-0699">rRNA-binding</keyword>
<evidence type="ECO:0000256" key="5">
    <source>
        <dbReference type="HAMAP-Rule" id="MF_01334"/>
    </source>
</evidence>
<dbReference type="InterPro" id="IPR029751">
    <property type="entry name" value="Ribosomal_L25_dom"/>
</dbReference>
<evidence type="ECO:0000256" key="3">
    <source>
        <dbReference type="ARBA" id="ARBA00022980"/>
    </source>
</evidence>
<keyword evidence="3 5" id="KW-0689">Ribosomal protein</keyword>
<dbReference type="GO" id="GO:0008097">
    <property type="term" value="F:5S rRNA binding"/>
    <property type="evidence" value="ECO:0007669"/>
    <property type="project" value="InterPro"/>
</dbReference>
<dbReference type="Proteomes" id="UP000256304">
    <property type="component" value="Unassembled WGS sequence"/>
</dbReference>
<evidence type="ECO:0000259" key="7">
    <source>
        <dbReference type="Pfam" id="PF14693"/>
    </source>
</evidence>
<dbReference type="Pfam" id="PF01386">
    <property type="entry name" value="Ribosomal_L25p"/>
    <property type="match status" value="1"/>
</dbReference>
<evidence type="ECO:0000259" key="6">
    <source>
        <dbReference type="Pfam" id="PF01386"/>
    </source>
</evidence>
<dbReference type="GO" id="GO:0003735">
    <property type="term" value="F:structural constituent of ribosome"/>
    <property type="evidence" value="ECO:0007669"/>
    <property type="project" value="InterPro"/>
</dbReference>
<gene>
    <name evidence="5" type="primary">rplY</name>
    <name evidence="5" type="synonym">ctc</name>
    <name evidence="8" type="ORF">A8990_15021</name>
</gene>
<dbReference type="NCBIfam" id="TIGR00731">
    <property type="entry name" value="bL25_bact_ctc"/>
    <property type="match status" value="1"/>
</dbReference>
<evidence type="ECO:0000313" key="9">
    <source>
        <dbReference type="Proteomes" id="UP000256304"/>
    </source>
</evidence>
<feature type="domain" description="Large ribosomal subunit protein bL25 beta" evidence="7">
    <location>
        <begin position="101"/>
        <end position="183"/>
    </location>
</feature>
<sequence>MAIPFRAQERTVSTQGQLRQMRQQGNVPGVVYGTKLSKPITVTVNEKELAALLRSHPHSLLELDIPGAGKQPVMLNEVQREPVSRHVIHVDFHQVNMNEMIKTPVRLELVGDSVGVREGGILQPMLHELEIQCLPDRIPEQIEINVASLGIGENLLLSDIQLPEGVTTKMDSDQVIVTILAPQLELTAEEAHDEAVEAHEAEQRSHEAEMHAVRFEK</sequence>
<evidence type="ECO:0000256" key="1">
    <source>
        <dbReference type="ARBA" id="ARBA00022730"/>
    </source>
</evidence>
<organism evidence="8 9">
    <name type="scientific">Paenibacillus taihuensis</name>
    <dbReference type="NCBI Taxonomy" id="1156355"/>
    <lineage>
        <taxon>Bacteria</taxon>
        <taxon>Bacillati</taxon>
        <taxon>Bacillota</taxon>
        <taxon>Bacilli</taxon>
        <taxon>Bacillales</taxon>
        <taxon>Paenibacillaceae</taxon>
        <taxon>Paenibacillus</taxon>
    </lineage>
</organism>
<dbReference type="Gene3D" id="2.170.120.20">
    <property type="entry name" value="Ribosomal protein L25, beta domain"/>
    <property type="match status" value="1"/>
</dbReference>
<accession>A0A3D9QZP7</accession>
<keyword evidence="9" id="KW-1185">Reference proteome</keyword>